<dbReference type="Proteomes" id="UP000194435">
    <property type="component" value="Unassembled WGS sequence"/>
</dbReference>
<name>A0A9X8SFZ5_9BACI</name>
<evidence type="ECO:0000313" key="1">
    <source>
        <dbReference type="EMBL" id="SME14180.1"/>
    </source>
</evidence>
<accession>A0A9X8SFZ5</accession>
<dbReference type="AlphaFoldDB" id="A0A9X8SFZ5"/>
<reference evidence="1 2" key="1">
    <citation type="submission" date="2017-04" db="EMBL/GenBank/DDBJ databases">
        <authorList>
            <person name="Criscuolo A."/>
        </authorList>
    </citation>
    <scope>NUCLEOTIDE SEQUENCE [LARGE SCALE GENOMIC DNA]</scope>
    <source>
        <strain evidence="1">16-00221</strain>
    </source>
</reference>
<protein>
    <recommendedName>
        <fullName evidence="3">Transposase</fullName>
    </recommendedName>
</protein>
<evidence type="ECO:0008006" key="3">
    <source>
        <dbReference type="Google" id="ProtNLM"/>
    </source>
</evidence>
<organism evidence="1 2">
    <name type="scientific">Bacillus paranthracis</name>
    <dbReference type="NCBI Taxonomy" id="2026186"/>
    <lineage>
        <taxon>Bacteria</taxon>
        <taxon>Bacillati</taxon>
        <taxon>Bacillota</taxon>
        <taxon>Bacilli</taxon>
        <taxon>Bacillales</taxon>
        <taxon>Bacillaceae</taxon>
        <taxon>Bacillus</taxon>
        <taxon>Bacillus cereus group</taxon>
    </lineage>
</organism>
<proteinExistence type="predicted"/>
<sequence length="49" mass="5696">MNLSLQEELQPFAEELQRYITPVFLEELAILIIQSHHISLAGFFESVYS</sequence>
<gene>
    <name evidence="1" type="ORF">BACERE00221_02917</name>
</gene>
<comment type="caution">
    <text evidence="1">The sequence shown here is derived from an EMBL/GenBank/DDBJ whole genome shotgun (WGS) entry which is preliminary data.</text>
</comment>
<dbReference type="EMBL" id="FWZC01000041">
    <property type="protein sequence ID" value="SME14180.1"/>
    <property type="molecule type" value="Genomic_DNA"/>
</dbReference>
<evidence type="ECO:0000313" key="2">
    <source>
        <dbReference type="Proteomes" id="UP000194435"/>
    </source>
</evidence>